<organism evidence="12 13">
    <name type="scientific">Chara braunii</name>
    <name type="common">Braun's stonewort</name>
    <dbReference type="NCBI Taxonomy" id="69332"/>
    <lineage>
        <taxon>Eukaryota</taxon>
        <taxon>Viridiplantae</taxon>
        <taxon>Streptophyta</taxon>
        <taxon>Charophyceae</taxon>
        <taxon>Charales</taxon>
        <taxon>Characeae</taxon>
        <taxon>Chara</taxon>
    </lineage>
</organism>
<dbReference type="Pfam" id="PF17917">
    <property type="entry name" value="RT_RNaseH"/>
    <property type="match status" value="1"/>
</dbReference>
<keyword evidence="6" id="KW-0378">Hydrolase</keyword>
<dbReference type="Proteomes" id="UP000265515">
    <property type="component" value="Unassembled WGS sequence"/>
</dbReference>
<keyword evidence="5" id="KW-0255">Endonuclease</keyword>
<dbReference type="PANTHER" id="PTHR37984:SF5">
    <property type="entry name" value="PROTEIN NYNRIN-LIKE"/>
    <property type="match status" value="1"/>
</dbReference>
<evidence type="ECO:0000256" key="6">
    <source>
        <dbReference type="ARBA" id="ARBA00022801"/>
    </source>
</evidence>
<dbReference type="InterPro" id="IPR001584">
    <property type="entry name" value="Integrase_cat-core"/>
</dbReference>
<dbReference type="Pfam" id="PF00078">
    <property type="entry name" value="RVT_1"/>
    <property type="match status" value="1"/>
</dbReference>
<dbReference type="OrthoDB" id="3341476at2759"/>
<keyword evidence="2" id="KW-0808">Transferase</keyword>
<dbReference type="GO" id="GO:0003964">
    <property type="term" value="F:RNA-directed DNA polymerase activity"/>
    <property type="evidence" value="ECO:0007669"/>
    <property type="project" value="UniProtKB-KW"/>
</dbReference>
<dbReference type="FunFam" id="3.30.70.270:FF:000020">
    <property type="entry name" value="Transposon Tf2-6 polyprotein-like Protein"/>
    <property type="match status" value="1"/>
</dbReference>
<proteinExistence type="predicted"/>
<dbReference type="FunFam" id="3.10.10.10:FF:000007">
    <property type="entry name" value="Retrovirus-related Pol polyprotein from transposon 17.6-like Protein"/>
    <property type="match status" value="1"/>
</dbReference>
<keyword evidence="3" id="KW-0548">Nucleotidyltransferase</keyword>
<dbReference type="Pfam" id="PF17919">
    <property type="entry name" value="RT_RNaseH_2"/>
    <property type="match status" value="1"/>
</dbReference>
<evidence type="ECO:0000256" key="7">
    <source>
        <dbReference type="ARBA" id="ARBA00022918"/>
    </source>
</evidence>
<keyword evidence="13" id="KW-1185">Reference proteome</keyword>
<dbReference type="Gene3D" id="3.10.10.10">
    <property type="entry name" value="HIV Type 1 Reverse Transcriptase, subunit A, domain 1"/>
    <property type="match status" value="1"/>
</dbReference>
<evidence type="ECO:0000256" key="5">
    <source>
        <dbReference type="ARBA" id="ARBA00022759"/>
    </source>
</evidence>
<evidence type="ECO:0000256" key="4">
    <source>
        <dbReference type="ARBA" id="ARBA00022722"/>
    </source>
</evidence>
<dbReference type="InterPro" id="IPR041373">
    <property type="entry name" value="RT_RNaseH"/>
</dbReference>
<dbReference type="GO" id="GO:0015074">
    <property type="term" value="P:DNA integration"/>
    <property type="evidence" value="ECO:0007669"/>
    <property type="project" value="InterPro"/>
</dbReference>
<evidence type="ECO:0008006" key="14">
    <source>
        <dbReference type="Google" id="ProtNLM"/>
    </source>
</evidence>
<dbReference type="PANTHER" id="PTHR37984">
    <property type="entry name" value="PROTEIN CBG26694"/>
    <property type="match status" value="1"/>
</dbReference>
<evidence type="ECO:0000259" key="11">
    <source>
        <dbReference type="PROSITE" id="PS50994"/>
    </source>
</evidence>
<evidence type="ECO:0000259" key="10">
    <source>
        <dbReference type="PROSITE" id="PS50878"/>
    </source>
</evidence>
<evidence type="ECO:0000256" key="3">
    <source>
        <dbReference type="ARBA" id="ARBA00022695"/>
    </source>
</evidence>
<reference evidence="12 13" key="1">
    <citation type="journal article" date="2018" name="Cell">
        <title>The Chara Genome: Secondary Complexity and Implications for Plant Terrestrialization.</title>
        <authorList>
            <person name="Nishiyama T."/>
            <person name="Sakayama H."/>
            <person name="Vries J.D."/>
            <person name="Buschmann H."/>
            <person name="Saint-Marcoux D."/>
            <person name="Ullrich K.K."/>
            <person name="Haas F.B."/>
            <person name="Vanderstraeten L."/>
            <person name="Becker D."/>
            <person name="Lang D."/>
            <person name="Vosolsobe S."/>
            <person name="Rombauts S."/>
            <person name="Wilhelmsson P.K.I."/>
            <person name="Janitza P."/>
            <person name="Kern R."/>
            <person name="Heyl A."/>
            <person name="Rumpler F."/>
            <person name="Villalobos L.I.A.C."/>
            <person name="Clay J.M."/>
            <person name="Skokan R."/>
            <person name="Toyoda A."/>
            <person name="Suzuki Y."/>
            <person name="Kagoshima H."/>
            <person name="Schijlen E."/>
            <person name="Tajeshwar N."/>
            <person name="Catarino B."/>
            <person name="Hetherington A.J."/>
            <person name="Saltykova A."/>
            <person name="Bonnot C."/>
            <person name="Breuninger H."/>
            <person name="Symeonidi A."/>
            <person name="Radhakrishnan G.V."/>
            <person name="Van Nieuwerburgh F."/>
            <person name="Deforce D."/>
            <person name="Chang C."/>
            <person name="Karol K.G."/>
            <person name="Hedrich R."/>
            <person name="Ulvskov P."/>
            <person name="Glockner G."/>
            <person name="Delwiche C.F."/>
            <person name="Petrasek J."/>
            <person name="Van de Peer Y."/>
            <person name="Friml J."/>
            <person name="Beilby M."/>
            <person name="Dolan L."/>
            <person name="Kohara Y."/>
            <person name="Sugano S."/>
            <person name="Fujiyama A."/>
            <person name="Delaux P.-M."/>
            <person name="Quint M."/>
            <person name="TheiBen G."/>
            <person name="Hagemann M."/>
            <person name="Harholt J."/>
            <person name="Dunand C."/>
            <person name="Zachgo S."/>
            <person name="Langdale J."/>
            <person name="Maumus F."/>
            <person name="Straeten D.V.D."/>
            <person name="Gould S.B."/>
            <person name="Rensing S.A."/>
        </authorList>
    </citation>
    <scope>NUCLEOTIDE SEQUENCE [LARGE SCALE GENOMIC DNA]</scope>
    <source>
        <strain evidence="12 13">S276</strain>
    </source>
</reference>
<evidence type="ECO:0000256" key="9">
    <source>
        <dbReference type="SAM" id="MobiDB-lite"/>
    </source>
</evidence>
<evidence type="ECO:0000256" key="1">
    <source>
        <dbReference type="ARBA" id="ARBA00022670"/>
    </source>
</evidence>
<feature type="unsure residue" description="E or Q" evidence="12">
    <location>
        <position position="72"/>
    </location>
</feature>
<dbReference type="GO" id="GO:0006508">
    <property type="term" value="P:proteolysis"/>
    <property type="evidence" value="ECO:0007669"/>
    <property type="project" value="UniProtKB-KW"/>
</dbReference>
<feature type="compositionally biased region" description="Pro residues" evidence="9">
    <location>
        <begin position="251"/>
        <end position="260"/>
    </location>
</feature>
<dbReference type="InterPro" id="IPR041588">
    <property type="entry name" value="Integrase_H2C2"/>
</dbReference>
<dbReference type="Gene3D" id="3.30.420.10">
    <property type="entry name" value="Ribonuclease H-like superfamily/Ribonuclease H"/>
    <property type="match status" value="1"/>
</dbReference>
<dbReference type="Pfam" id="PF17921">
    <property type="entry name" value="Integrase_H2C2"/>
    <property type="match status" value="1"/>
</dbReference>
<dbReference type="InterPro" id="IPR050951">
    <property type="entry name" value="Retrovirus_Pol_polyprotein"/>
</dbReference>
<keyword evidence="8" id="KW-0511">Multifunctional enzyme</keyword>
<dbReference type="SUPFAM" id="SSF56672">
    <property type="entry name" value="DNA/RNA polymerases"/>
    <property type="match status" value="1"/>
</dbReference>
<name>A0A388LZJ8_CHABU</name>
<dbReference type="EMBL" id="BFEA01000630">
    <property type="protein sequence ID" value="GBG87754.1"/>
    <property type="molecule type" value="Genomic_DNA"/>
</dbReference>
<dbReference type="Gene3D" id="1.10.340.70">
    <property type="match status" value="1"/>
</dbReference>
<protein>
    <recommendedName>
        <fullName evidence="14">Reverse transcriptase</fullName>
    </recommendedName>
</protein>
<dbReference type="PROSITE" id="PS50878">
    <property type="entry name" value="RT_POL"/>
    <property type="match status" value="1"/>
</dbReference>
<comment type="caution">
    <text evidence="12">The sequence shown here is derived from an EMBL/GenBank/DDBJ whole genome shotgun (WGS) entry which is preliminary data.</text>
</comment>
<feature type="domain" description="Integrase catalytic" evidence="11">
    <location>
        <begin position="539"/>
        <end position="652"/>
    </location>
</feature>
<keyword evidence="7" id="KW-0695">RNA-directed DNA polymerase</keyword>
<dbReference type="AlphaFoldDB" id="A0A388LZJ8"/>
<keyword evidence="4" id="KW-0540">Nuclease</keyword>
<dbReference type="InterPro" id="IPR036397">
    <property type="entry name" value="RNaseH_sf"/>
</dbReference>
<dbReference type="InterPro" id="IPR041577">
    <property type="entry name" value="RT_RNaseH_2"/>
</dbReference>
<dbReference type="GO" id="GO:0004519">
    <property type="term" value="F:endonuclease activity"/>
    <property type="evidence" value="ECO:0007669"/>
    <property type="project" value="UniProtKB-KW"/>
</dbReference>
<evidence type="ECO:0000313" key="12">
    <source>
        <dbReference type="EMBL" id="GBG87754.1"/>
    </source>
</evidence>
<evidence type="ECO:0000313" key="13">
    <source>
        <dbReference type="Proteomes" id="UP000265515"/>
    </source>
</evidence>
<feature type="domain" description="Reverse transcriptase" evidence="10">
    <location>
        <begin position="1"/>
        <end position="128"/>
    </location>
</feature>
<dbReference type="CDD" id="cd09274">
    <property type="entry name" value="RNase_HI_RT_Ty3"/>
    <property type="match status" value="1"/>
</dbReference>
<dbReference type="InterPro" id="IPR043128">
    <property type="entry name" value="Rev_trsase/Diguanyl_cyclase"/>
</dbReference>
<dbReference type="PROSITE" id="PS50994">
    <property type="entry name" value="INTEGRASE"/>
    <property type="match status" value="1"/>
</dbReference>
<evidence type="ECO:0000256" key="2">
    <source>
        <dbReference type="ARBA" id="ARBA00022679"/>
    </source>
</evidence>
<dbReference type="Gene3D" id="3.30.70.270">
    <property type="match status" value="2"/>
</dbReference>
<evidence type="ECO:0000256" key="8">
    <source>
        <dbReference type="ARBA" id="ARBA00023268"/>
    </source>
</evidence>
<feature type="region of interest" description="Disordered" evidence="9">
    <location>
        <begin position="251"/>
        <end position="282"/>
    </location>
</feature>
<dbReference type="SUPFAM" id="SSF53098">
    <property type="entry name" value="Ribonuclease H-like"/>
    <property type="match status" value="1"/>
</dbReference>
<dbReference type="GO" id="GO:0003676">
    <property type="term" value="F:nucleic acid binding"/>
    <property type="evidence" value="ECO:0007669"/>
    <property type="project" value="InterPro"/>
</dbReference>
<dbReference type="InterPro" id="IPR000477">
    <property type="entry name" value="RT_dom"/>
</dbReference>
<dbReference type="InterPro" id="IPR012337">
    <property type="entry name" value="RNaseH-like_sf"/>
</dbReference>
<dbReference type="GO" id="GO:0008233">
    <property type="term" value="F:peptidase activity"/>
    <property type="evidence" value="ECO:0007669"/>
    <property type="project" value="UniProtKB-KW"/>
</dbReference>
<sequence length="652" mass="74453">MFDRLAGNRFFTKIDLRSGYHQICVATEDQPKTAIRSRFGHYEFTVMPFGLTNAPATFQRAMNDIFRDILEEYVLVYLDDILVYSHTLEDHLRHLRDVLQRLRKHGFYAKLSKCRFAQRKVDFLGHHVSDQGLHMDDAKITAIAEWPVLASAKQLHSFLGLTSYYSNFIQGYARYSYVLTSTLVRKNPPWFSKPLCEDAFRALKKAVTCAPVLRLPDFDRPFIVTTDALDFAVGAVLSQVFPSPPDSPYPHVPPFAPPPADTASRLPPTFPPLPSTDSPSVTYSPNIAKDGTVEARVGDCPIAFYSRQLLSAEINYTVDEREVLAVVYATRHWRHYMYGAPFTVRTDNSVVQAFLTKPKLSPRQARWWRDLSEFSFTTLPIKGETNRVADALSRRPDHNQELIHLAAISITTVDQSVIDVYRTLYRHCPDYHVIHATLRSGKTVPSYSLRENGLVYWHGRSGQLELRICVPSTGQLRVQAVAEFRDQAAAGDMGFHKTLAHVCRLYVWAKSKDFVKAYIQECPTCQEVNSANHLPYGLLQPLPIPEGRWQSISMDFIGPLRPPTERGHDAILVVVDRFTKRARFVPCRYRISAREVADIVFNRVVRDHGLPQSIISDRDSRFTSTFWRRLHEVYRSQLCFLSSLPPSDGWSD</sequence>
<dbReference type="CDD" id="cd01647">
    <property type="entry name" value="RT_LTR"/>
    <property type="match status" value="1"/>
</dbReference>
<dbReference type="InterPro" id="IPR043502">
    <property type="entry name" value="DNA/RNA_pol_sf"/>
</dbReference>
<accession>A0A388LZJ8</accession>
<gene>
    <name evidence="12" type="ORF">CBR_g45909</name>
</gene>
<keyword evidence="1" id="KW-0645">Protease</keyword>